<dbReference type="SMART" id="SM00680">
    <property type="entry name" value="CLIP"/>
    <property type="match status" value="2"/>
</dbReference>
<evidence type="ECO:0000256" key="2">
    <source>
        <dbReference type="ARBA" id="ARBA00023157"/>
    </source>
</evidence>
<sequence length="658" mass="72866">MLKMTVFVLIWAALEAKVVLPERITFPKDHTFDNNCTLPNGQQGVCRRFMDCGTAVAERNEKPKTCYFEGAEQFVCCRVPRPSEIACSEYYFPRDEVINGLMTAPNEFPYMVALGWNTTEPNVYEYKCGGALISYDWVVTAAHCTSVGGQEPAVVLSGGVELTSTRFPPTPIENIIIHPKYEPKISYHDIALIKLTEVPHETEPACIGDHLPLISQNATAVGYGNTVFAGKPSDQLLKAYLQTIETVLCQFFFTDQDALPNGLLDTHLCAKDLQFNRDTCQGDSGGPLVLKEKLKSFVIGVTSFGLGCATDAPGIYTNVAKYLDWIEPILWPNFIRKNEGSQMPDRIIFPDIDDFESECTLSDGEQGMCRNIRYCPSALDSRERVKTCYFERSEQIVCCRDVPKEYATTRACSSYYPIVDQMVSGLSTRPNEFPYMVALGFETMLPDLYEFKCGGVLIAPNFVLTAAHCARIGGATPSVVLPGGGSLTDYSVKKHEIADVLIHPDYDSKKAYNDIALLKLKQAIVNFQPACLGENALLDNENITAIGYGHTQFGGRSSEDLLKAYLLVVSTKACQKFYKDSVELPRGLMDTQFCAQDQQFGRDTCQGDSGGPLILKNIHIPYVVGITSFGLGCATEAPGVYTRVSKYLHWIEPIVWPN</sequence>
<feature type="domain" description="Peptidase S1" evidence="6">
    <location>
        <begin position="97"/>
        <end position="331"/>
    </location>
</feature>
<dbReference type="Pfam" id="PF00089">
    <property type="entry name" value="Trypsin"/>
    <property type="match status" value="2"/>
</dbReference>
<keyword evidence="4" id="KW-0378">Hydrolase</keyword>
<feature type="signal peptide" evidence="5">
    <location>
        <begin position="1"/>
        <end position="16"/>
    </location>
</feature>
<dbReference type="InterPro" id="IPR043504">
    <property type="entry name" value="Peptidase_S1_PA_chymotrypsin"/>
</dbReference>
<evidence type="ECO:0000256" key="4">
    <source>
        <dbReference type="RuleBase" id="RU363034"/>
    </source>
</evidence>
<evidence type="ECO:0000256" key="5">
    <source>
        <dbReference type="SAM" id="SignalP"/>
    </source>
</evidence>
<dbReference type="InterPro" id="IPR009003">
    <property type="entry name" value="Peptidase_S1_PA"/>
</dbReference>
<keyword evidence="4" id="KW-0720">Serine protease</keyword>
<evidence type="ECO:0000259" key="7">
    <source>
        <dbReference type="PROSITE" id="PS51888"/>
    </source>
</evidence>
<evidence type="ECO:0000313" key="8">
    <source>
        <dbReference type="Proteomes" id="UP001652620"/>
    </source>
</evidence>
<dbReference type="Proteomes" id="UP001652620">
    <property type="component" value="Chromosome 2"/>
</dbReference>
<dbReference type="InterPro" id="IPR018114">
    <property type="entry name" value="TRYPSIN_HIS"/>
</dbReference>
<dbReference type="RefSeq" id="XP_049305354.1">
    <property type="nucleotide sequence ID" value="XM_049449397.1"/>
</dbReference>
<keyword evidence="1 5" id="KW-0732">Signal</keyword>
<dbReference type="PROSITE" id="PS00135">
    <property type="entry name" value="TRYPSIN_SER"/>
    <property type="match status" value="2"/>
</dbReference>
<keyword evidence="4" id="KW-0645">Protease</keyword>
<dbReference type="PANTHER" id="PTHR24260">
    <property type="match status" value="1"/>
</dbReference>
<dbReference type="PROSITE" id="PS50240">
    <property type="entry name" value="TRYPSIN_DOM"/>
    <property type="match status" value="2"/>
</dbReference>
<protein>
    <submittedName>
        <fullName evidence="9">Uncharacterized protein LOC105229884</fullName>
    </submittedName>
</protein>
<comment type="similarity">
    <text evidence="3">Belongs to the peptidase S1 family. CLIP subfamily.</text>
</comment>
<dbReference type="InterPro" id="IPR051333">
    <property type="entry name" value="CLIP_Serine_Protease"/>
</dbReference>
<proteinExistence type="inferred from homology"/>
<feature type="domain" description="Clip" evidence="7">
    <location>
        <begin position="358"/>
        <end position="399"/>
    </location>
</feature>
<dbReference type="CDD" id="cd00190">
    <property type="entry name" value="Tryp_SPc"/>
    <property type="match status" value="2"/>
</dbReference>
<feature type="chain" id="PRO_5046922496" evidence="5">
    <location>
        <begin position="17"/>
        <end position="658"/>
    </location>
</feature>
<accession>A0ABM3J7Z6</accession>
<evidence type="ECO:0000256" key="1">
    <source>
        <dbReference type="ARBA" id="ARBA00022729"/>
    </source>
</evidence>
<feature type="domain" description="Peptidase S1" evidence="6">
    <location>
        <begin position="422"/>
        <end position="656"/>
    </location>
</feature>
<dbReference type="Gene3D" id="2.40.10.10">
    <property type="entry name" value="Trypsin-like serine proteases"/>
    <property type="match status" value="2"/>
</dbReference>
<dbReference type="SUPFAM" id="SSF50494">
    <property type="entry name" value="Trypsin-like serine proteases"/>
    <property type="match status" value="2"/>
</dbReference>
<reference evidence="9" key="2">
    <citation type="submission" date="2025-08" db="UniProtKB">
        <authorList>
            <consortium name="RefSeq"/>
        </authorList>
    </citation>
    <scope>IDENTIFICATION</scope>
    <source>
        <tissue evidence="9">Adult</tissue>
    </source>
</reference>
<dbReference type="InterPro" id="IPR033116">
    <property type="entry name" value="TRYPSIN_SER"/>
</dbReference>
<dbReference type="PANTHER" id="PTHR24260:SF135">
    <property type="entry name" value="CLIP DOMAIN-CONTAINING SERINE PROTEASE-RELATED"/>
    <property type="match status" value="1"/>
</dbReference>
<evidence type="ECO:0000313" key="9">
    <source>
        <dbReference type="RefSeq" id="XP_049305354.1"/>
    </source>
</evidence>
<dbReference type="PROSITE" id="PS00134">
    <property type="entry name" value="TRYPSIN_HIS"/>
    <property type="match status" value="2"/>
</dbReference>
<gene>
    <name evidence="9" type="primary">LOC105229884</name>
</gene>
<keyword evidence="8" id="KW-1185">Reference proteome</keyword>
<dbReference type="InterPro" id="IPR001254">
    <property type="entry name" value="Trypsin_dom"/>
</dbReference>
<evidence type="ECO:0000256" key="3">
    <source>
        <dbReference type="ARBA" id="ARBA00024195"/>
    </source>
</evidence>
<organism evidence="8 9">
    <name type="scientific">Bactrocera dorsalis</name>
    <name type="common">Oriental fruit fly</name>
    <name type="synonym">Dacus dorsalis</name>
    <dbReference type="NCBI Taxonomy" id="27457"/>
    <lineage>
        <taxon>Eukaryota</taxon>
        <taxon>Metazoa</taxon>
        <taxon>Ecdysozoa</taxon>
        <taxon>Arthropoda</taxon>
        <taxon>Hexapoda</taxon>
        <taxon>Insecta</taxon>
        <taxon>Pterygota</taxon>
        <taxon>Neoptera</taxon>
        <taxon>Endopterygota</taxon>
        <taxon>Diptera</taxon>
        <taxon>Brachycera</taxon>
        <taxon>Muscomorpha</taxon>
        <taxon>Tephritoidea</taxon>
        <taxon>Tephritidae</taxon>
        <taxon>Bactrocera</taxon>
        <taxon>Bactrocera</taxon>
    </lineage>
</organism>
<dbReference type="InterPro" id="IPR022700">
    <property type="entry name" value="CLIP"/>
</dbReference>
<evidence type="ECO:0000259" key="6">
    <source>
        <dbReference type="PROSITE" id="PS50240"/>
    </source>
</evidence>
<dbReference type="PROSITE" id="PS51888">
    <property type="entry name" value="CLIP"/>
    <property type="match status" value="1"/>
</dbReference>
<dbReference type="GeneID" id="105229884"/>
<name>A0ABM3J7Z6_BACDO</name>
<dbReference type="PRINTS" id="PR00722">
    <property type="entry name" value="CHYMOTRYPSIN"/>
</dbReference>
<dbReference type="SMART" id="SM00020">
    <property type="entry name" value="Tryp_SPc"/>
    <property type="match status" value="2"/>
</dbReference>
<reference evidence="8" key="1">
    <citation type="submission" date="2025-05" db="UniProtKB">
        <authorList>
            <consortium name="RefSeq"/>
        </authorList>
    </citation>
    <scope>NUCLEOTIDE SEQUENCE [LARGE SCALE GENOMIC DNA]</scope>
</reference>
<keyword evidence="2" id="KW-1015">Disulfide bond</keyword>
<dbReference type="InterPro" id="IPR001314">
    <property type="entry name" value="Peptidase_S1A"/>
</dbReference>